<dbReference type="FunFam" id="1.10.10.60:FF:000007">
    <property type="entry name" value="Two-component response regulator"/>
    <property type="match status" value="1"/>
</dbReference>
<sequence length="406" mass="45841">MEEESISTVNYVPSFARGLNILLVHSNTLSLMYLSSLLEQYTFKVTATDEIPVAVSMICNHEDRFKLVMVKVSMLGINALSFLNLLHEKEIPVIFISSGGFDDVIWEALAKGSCYFLEEPILLKDLKYLWQHVYYSKQAQNAIKRNHDDNGSMQREKKAELWPNYKCAAMEIEERREHKVGYADQKKRVVWTPELHLKFTEAVALLGDKNARPKAILNLMNVPDLTARQISSHMQKYKSHLKREQITNDVRLSPASTPSSFSVRTPSSFGSQSYLRFPVPESIAPLNASQKQDQFVINYAETEESDILQVKKSIGDPSFAHEMSTGLANNRSQSLGSIVGNPLLGASTGQIQYQSETEYDYIIKMLEEDCDTNNCFGNGVINPDDVEQYSEMLRTVLENSSSPSTV</sequence>
<reference evidence="11 13" key="1">
    <citation type="submission" date="2024-01" db="EMBL/GenBank/DDBJ databases">
        <title>The genomes of 5 underutilized Papilionoideae crops provide insights into root nodulation and disease resistanc.</title>
        <authorList>
            <person name="Jiang F."/>
        </authorList>
    </citation>
    <scope>NUCLEOTIDE SEQUENCE [LARGE SCALE GENOMIC DNA]</scope>
    <source>
        <strain evidence="11">LVBAO_FW01</strain>
        <tissue evidence="11">Leaves</tissue>
    </source>
</reference>
<evidence type="ECO:0000256" key="4">
    <source>
        <dbReference type="ARBA" id="ARBA00023015"/>
    </source>
</evidence>
<keyword evidence="3" id="KW-0902">Two-component regulatory system</keyword>
<keyword evidence="4" id="KW-0805">Transcription regulation</keyword>
<feature type="domain" description="Response regulatory" evidence="9">
    <location>
        <begin position="20"/>
        <end position="134"/>
    </location>
</feature>
<evidence type="ECO:0000313" key="13">
    <source>
        <dbReference type="Proteomes" id="UP001367508"/>
    </source>
</evidence>
<gene>
    <name evidence="11" type="ORF">VNO77_42381</name>
    <name evidence="12" type="ORF">VNO77_42384</name>
</gene>
<dbReference type="Pfam" id="PF00072">
    <property type="entry name" value="Response_reg"/>
    <property type="match status" value="1"/>
</dbReference>
<dbReference type="InterPro" id="IPR017930">
    <property type="entry name" value="Myb_dom"/>
</dbReference>
<evidence type="ECO:0000256" key="2">
    <source>
        <dbReference type="ARBA" id="ARBA00022553"/>
    </source>
</evidence>
<dbReference type="InterPro" id="IPR045279">
    <property type="entry name" value="ARR-like"/>
</dbReference>
<keyword evidence="7" id="KW-0539">Nucleus</keyword>
<keyword evidence="2" id="KW-0597">Phosphoprotein</keyword>
<keyword evidence="6" id="KW-0804">Transcription</keyword>
<organism evidence="11 13">
    <name type="scientific">Canavalia gladiata</name>
    <name type="common">Sword bean</name>
    <name type="synonym">Dolichos gladiatus</name>
    <dbReference type="NCBI Taxonomy" id="3824"/>
    <lineage>
        <taxon>Eukaryota</taxon>
        <taxon>Viridiplantae</taxon>
        <taxon>Streptophyta</taxon>
        <taxon>Embryophyta</taxon>
        <taxon>Tracheophyta</taxon>
        <taxon>Spermatophyta</taxon>
        <taxon>Magnoliopsida</taxon>
        <taxon>eudicotyledons</taxon>
        <taxon>Gunneridae</taxon>
        <taxon>Pentapetalae</taxon>
        <taxon>rosids</taxon>
        <taxon>fabids</taxon>
        <taxon>Fabales</taxon>
        <taxon>Fabaceae</taxon>
        <taxon>Papilionoideae</taxon>
        <taxon>50 kb inversion clade</taxon>
        <taxon>NPAAA clade</taxon>
        <taxon>indigoferoid/millettioid clade</taxon>
        <taxon>Phaseoleae</taxon>
        <taxon>Canavalia</taxon>
    </lineage>
</organism>
<evidence type="ECO:0000256" key="7">
    <source>
        <dbReference type="ARBA" id="ARBA00023242"/>
    </source>
</evidence>
<evidence type="ECO:0000256" key="3">
    <source>
        <dbReference type="ARBA" id="ARBA00023012"/>
    </source>
</evidence>
<dbReference type="GO" id="GO:0005634">
    <property type="term" value="C:nucleus"/>
    <property type="evidence" value="ECO:0007669"/>
    <property type="project" value="UniProtKB-SubCell"/>
</dbReference>
<dbReference type="InterPro" id="IPR001005">
    <property type="entry name" value="SANT/Myb"/>
</dbReference>
<comment type="subcellular location">
    <subcellularLocation>
        <location evidence="1">Nucleus</location>
    </subcellularLocation>
</comment>
<dbReference type="PANTHER" id="PTHR43874">
    <property type="entry name" value="TWO-COMPONENT RESPONSE REGULATOR"/>
    <property type="match status" value="1"/>
</dbReference>
<dbReference type="PROSITE" id="PS50110">
    <property type="entry name" value="RESPONSE_REGULATORY"/>
    <property type="match status" value="1"/>
</dbReference>
<dbReference type="InterPro" id="IPR001789">
    <property type="entry name" value="Sig_transdc_resp-reg_receiver"/>
</dbReference>
<evidence type="ECO:0000259" key="10">
    <source>
        <dbReference type="PROSITE" id="PS51294"/>
    </source>
</evidence>
<dbReference type="Proteomes" id="UP001367508">
    <property type="component" value="Unassembled WGS sequence"/>
</dbReference>
<feature type="domain" description="HTH myb-type" evidence="10">
    <location>
        <begin position="183"/>
        <end position="242"/>
    </location>
</feature>
<dbReference type="PROSITE" id="PS51294">
    <property type="entry name" value="HTH_MYB"/>
    <property type="match status" value="1"/>
</dbReference>
<dbReference type="Gene3D" id="3.40.50.2300">
    <property type="match status" value="1"/>
</dbReference>
<evidence type="ECO:0000313" key="11">
    <source>
        <dbReference type="EMBL" id="KAK7308755.1"/>
    </source>
</evidence>
<dbReference type="GO" id="GO:0009736">
    <property type="term" value="P:cytokinin-activated signaling pathway"/>
    <property type="evidence" value="ECO:0007669"/>
    <property type="project" value="InterPro"/>
</dbReference>
<dbReference type="InterPro" id="IPR011006">
    <property type="entry name" value="CheY-like_superfamily"/>
</dbReference>
<dbReference type="Gene3D" id="1.10.10.60">
    <property type="entry name" value="Homeodomain-like"/>
    <property type="match status" value="1"/>
</dbReference>
<name>A0AAN9K046_CANGL</name>
<dbReference type="NCBIfam" id="TIGR01557">
    <property type="entry name" value="myb_SHAQKYF"/>
    <property type="match status" value="1"/>
</dbReference>
<evidence type="ECO:0000256" key="8">
    <source>
        <dbReference type="PROSITE-ProRule" id="PRU00169"/>
    </source>
</evidence>
<comment type="caution">
    <text evidence="8">Lacks conserved residue(s) required for the propagation of feature annotation.</text>
</comment>
<dbReference type="SMART" id="SM00448">
    <property type="entry name" value="REC"/>
    <property type="match status" value="1"/>
</dbReference>
<evidence type="ECO:0000256" key="5">
    <source>
        <dbReference type="ARBA" id="ARBA00023159"/>
    </source>
</evidence>
<dbReference type="GO" id="GO:0000160">
    <property type="term" value="P:phosphorelay signal transduction system"/>
    <property type="evidence" value="ECO:0007669"/>
    <property type="project" value="UniProtKB-KW"/>
</dbReference>
<dbReference type="InterPro" id="IPR009057">
    <property type="entry name" value="Homeodomain-like_sf"/>
</dbReference>
<evidence type="ECO:0000259" key="9">
    <source>
        <dbReference type="PROSITE" id="PS50110"/>
    </source>
</evidence>
<evidence type="ECO:0000256" key="6">
    <source>
        <dbReference type="ARBA" id="ARBA00023163"/>
    </source>
</evidence>
<protein>
    <submittedName>
        <fullName evidence="11">Uncharacterized protein</fullName>
    </submittedName>
</protein>
<dbReference type="Pfam" id="PF00249">
    <property type="entry name" value="Myb_DNA-binding"/>
    <property type="match status" value="1"/>
</dbReference>
<accession>A0AAN9K046</accession>
<dbReference type="SUPFAM" id="SSF46689">
    <property type="entry name" value="Homeodomain-like"/>
    <property type="match status" value="1"/>
</dbReference>
<dbReference type="EMBL" id="JAYMYQ010000010">
    <property type="protein sequence ID" value="KAK7308758.1"/>
    <property type="molecule type" value="Genomic_DNA"/>
</dbReference>
<dbReference type="AlphaFoldDB" id="A0AAN9K046"/>
<keyword evidence="5" id="KW-0010">Activator</keyword>
<proteinExistence type="predicted"/>
<keyword evidence="13" id="KW-1185">Reference proteome</keyword>
<dbReference type="InterPro" id="IPR006447">
    <property type="entry name" value="Myb_dom_plants"/>
</dbReference>
<dbReference type="EMBL" id="JAYMYQ010000010">
    <property type="protein sequence ID" value="KAK7308755.1"/>
    <property type="molecule type" value="Genomic_DNA"/>
</dbReference>
<evidence type="ECO:0000313" key="12">
    <source>
        <dbReference type="EMBL" id="KAK7308758.1"/>
    </source>
</evidence>
<dbReference type="PANTHER" id="PTHR43874:SF87">
    <property type="entry name" value="HTH MYB-TYPE DOMAIN-CONTAINING PROTEIN"/>
    <property type="match status" value="1"/>
</dbReference>
<evidence type="ECO:0000256" key="1">
    <source>
        <dbReference type="ARBA" id="ARBA00004123"/>
    </source>
</evidence>
<comment type="caution">
    <text evidence="11">The sequence shown here is derived from an EMBL/GenBank/DDBJ whole genome shotgun (WGS) entry which is preliminary data.</text>
</comment>
<dbReference type="GO" id="GO:0003677">
    <property type="term" value="F:DNA binding"/>
    <property type="evidence" value="ECO:0007669"/>
    <property type="project" value="InterPro"/>
</dbReference>
<dbReference type="SUPFAM" id="SSF52172">
    <property type="entry name" value="CheY-like"/>
    <property type="match status" value="1"/>
</dbReference>